<dbReference type="Gene3D" id="1.10.455.10">
    <property type="entry name" value="Ribosomal protein S7 domain"/>
    <property type="match status" value="1"/>
</dbReference>
<protein>
    <recommendedName>
        <fullName evidence="7">Small ribosomal subunit protein uS7m</fullName>
    </recommendedName>
</protein>
<comment type="caution">
    <text evidence="9">The sequence shown here is derived from an EMBL/GenBank/DDBJ whole genome shotgun (WGS) entry which is preliminary data.</text>
</comment>
<gene>
    <name evidence="9" type="ORF">P8C59_008873</name>
</gene>
<dbReference type="Proteomes" id="UP001217918">
    <property type="component" value="Unassembled WGS sequence"/>
</dbReference>
<keyword evidence="10" id="KW-1185">Reference proteome</keyword>
<feature type="domain" description="Small ribosomal subunit protein uS7" evidence="8">
    <location>
        <begin position="33"/>
        <end position="193"/>
    </location>
</feature>
<evidence type="ECO:0000256" key="4">
    <source>
        <dbReference type="ARBA" id="ARBA00023128"/>
    </source>
</evidence>
<comment type="subcellular location">
    <subcellularLocation>
        <location evidence="1">Mitochondrion</location>
    </subcellularLocation>
</comment>
<keyword evidence="3" id="KW-0689">Ribosomal protein</keyword>
<dbReference type="GO" id="GO:0005739">
    <property type="term" value="C:mitochondrion"/>
    <property type="evidence" value="ECO:0007669"/>
    <property type="project" value="UniProtKB-SubCell"/>
</dbReference>
<evidence type="ECO:0000313" key="9">
    <source>
        <dbReference type="EMBL" id="KAK2074685.1"/>
    </source>
</evidence>
<dbReference type="InterPro" id="IPR036823">
    <property type="entry name" value="Ribosomal_uS7_dom_sf"/>
</dbReference>
<dbReference type="GO" id="GO:0006412">
    <property type="term" value="P:translation"/>
    <property type="evidence" value="ECO:0007669"/>
    <property type="project" value="InterPro"/>
</dbReference>
<evidence type="ECO:0000256" key="7">
    <source>
        <dbReference type="ARBA" id="ARBA00039306"/>
    </source>
</evidence>
<comment type="similarity">
    <text evidence="2">Belongs to the universal ribosomal protein uS7 family.</text>
</comment>
<dbReference type="GO" id="GO:1990904">
    <property type="term" value="C:ribonucleoprotein complex"/>
    <property type="evidence" value="ECO:0007669"/>
    <property type="project" value="UniProtKB-KW"/>
</dbReference>
<dbReference type="GO" id="GO:0005840">
    <property type="term" value="C:ribosome"/>
    <property type="evidence" value="ECO:0007669"/>
    <property type="project" value="UniProtKB-KW"/>
</dbReference>
<dbReference type="PANTHER" id="PTHR11205">
    <property type="entry name" value="RIBOSOMAL PROTEIN S7"/>
    <property type="match status" value="1"/>
</dbReference>
<dbReference type="CDD" id="cd14868">
    <property type="entry name" value="uS7_Mitochondria_Fungi"/>
    <property type="match status" value="1"/>
</dbReference>
<evidence type="ECO:0000256" key="6">
    <source>
        <dbReference type="ARBA" id="ARBA00037226"/>
    </source>
</evidence>
<dbReference type="Pfam" id="PF00177">
    <property type="entry name" value="Ribosomal_S7"/>
    <property type="match status" value="1"/>
</dbReference>
<dbReference type="AlphaFoldDB" id="A0AAD9MHI2"/>
<dbReference type="SUPFAM" id="SSF47973">
    <property type="entry name" value="Ribosomal protein S7"/>
    <property type="match status" value="1"/>
</dbReference>
<evidence type="ECO:0000313" key="10">
    <source>
        <dbReference type="Proteomes" id="UP001217918"/>
    </source>
</evidence>
<keyword evidence="4" id="KW-0496">Mitochondrion</keyword>
<dbReference type="EMBL" id="JAQQPM010000008">
    <property type="protein sequence ID" value="KAK2074685.1"/>
    <property type="molecule type" value="Genomic_DNA"/>
</dbReference>
<evidence type="ECO:0000256" key="3">
    <source>
        <dbReference type="ARBA" id="ARBA00022980"/>
    </source>
</evidence>
<evidence type="ECO:0000256" key="2">
    <source>
        <dbReference type="ARBA" id="ARBA00007151"/>
    </source>
</evidence>
<evidence type="ECO:0000256" key="5">
    <source>
        <dbReference type="ARBA" id="ARBA00023274"/>
    </source>
</evidence>
<organism evidence="9 10">
    <name type="scientific">Phyllachora maydis</name>
    <dbReference type="NCBI Taxonomy" id="1825666"/>
    <lineage>
        <taxon>Eukaryota</taxon>
        <taxon>Fungi</taxon>
        <taxon>Dikarya</taxon>
        <taxon>Ascomycota</taxon>
        <taxon>Pezizomycotina</taxon>
        <taxon>Sordariomycetes</taxon>
        <taxon>Sordariomycetidae</taxon>
        <taxon>Phyllachorales</taxon>
        <taxon>Phyllachoraceae</taxon>
        <taxon>Phyllachora</taxon>
    </lineage>
</organism>
<name>A0AAD9MHI2_9PEZI</name>
<sequence>MVAYGLNPYDVSVEGHKYGLPELPIPSDHNLKRRYDPIISQLTRLLMRDGKLSKAQRDMAMVLNYLRRSPTPKINPALPLLPGSPPPSHLPLQPVLYLTLAIDSVAPLVRIRSFKGMAGGGHNLEVPVPLIERQRRRMAFQWILDVVNKKKSKGSGRSMFPDRIAEEIVAVVEGRSTVWDKRLQLHKLGTSARANMNHPALRRKK</sequence>
<comment type="function">
    <text evidence="6">Component of the mitochondrial ribosome (mitoribosome), a dedicated translation machinery responsible for the synthesis of mitochondrial genome-encoded proteins, including at least some of the essential transmembrane subunits of the mitochondrial respiratory chain. The mitoribosomes are attached to the mitochondrial inner membrane and translation products are cotranslationally integrated into the membrane.</text>
</comment>
<accession>A0AAD9MHI2</accession>
<dbReference type="FunFam" id="1.10.455.10:FF:000006">
    <property type="entry name" value="37S ribosomal protein S7, mitochondrial"/>
    <property type="match status" value="1"/>
</dbReference>
<evidence type="ECO:0000256" key="1">
    <source>
        <dbReference type="ARBA" id="ARBA00004173"/>
    </source>
</evidence>
<dbReference type="InterPro" id="IPR023798">
    <property type="entry name" value="Ribosomal_uS7_dom"/>
</dbReference>
<evidence type="ECO:0000259" key="8">
    <source>
        <dbReference type="Pfam" id="PF00177"/>
    </source>
</evidence>
<dbReference type="PIRSF" id="PIRSF002122">
    <property type="entry name" value="RPS7p_RPS7a_RPS5e_RPS7o"/>
    <property type="match status" value="1"/>
</dbReference>
<reference evidence="9" key="1">
    <citation type="journal article" date="2023" name="Mol. Plant Microbe Interact.">
        <title>Elucidating the Obligate Nature and Biological Capacity of an Invasive Fungal Corn Pathogen.</title>
        <authorList>
            <person name="MacCready J.S."/>
            <person name="Roggenkamp E.M."/>
            <person name="Gdanetz K."/>
            <person name="Chilvers M.I."/>
        </authorList>
    </citation>
    <scope>NUCLEOTIDE SEQUENCE</scope>
    <source>
        <strain evidence="9">PM02</strain>
    </source>
</reference>
<keyword evidence="5" id="KW-0687">Ribonucleoprotein</keyword>
<proteinExistence type="inferred from homology"/>
<dbReference type="InterPro" id="IPR000235">
    <property type="entry name" value="Ribosomal_uS7"/>
</dbReference>
<dbReference type="InterPro" id="IPR047988">
    <property type="entry name" value="Ribosomal_uS7m_fungi"/>
</dbReference>